<keyword evidence="7 13" id="KW-0808">Transferase</keyword>
<dbReference type="PANTHER" id="PTHR23117">
    <property type="entry name" value="GUANYLATE KINASE-RELATED"/>
    <property type="match status" value="1"/>
</dbReference>
<evidence type="ECO:0000256" key="11">
    <source>
        <dbReference type="ARBA" id="ARBA00030128"/>
    </source>
</evidence>
<keyword evidence="16" id="KW-1185">Reference proteome</keyword>
<dbReference type="CDD" id="cd00071">
    <property type="entry name" value="GMPK"/>
    <property type="match status" value="1"/>
</dbReference>
<dbReference type="FunFam" id="3.30.63.10:FF:000005">
    <property type="entry name" value="Guanylate kinase"/>
    <property type="match status" value="1"/>
</dbReference>
<evidence type="ECO:0000259" key="14">
    <source>
        <dbReference type="PROSITE" id="PS50052"/>
    </source>
</evidence>
<dbReference type="InterPro" id="IPR008144">
    <property type="entry name" value="Guanylate_kin-like_dom"/>
</dbReference>
<proteinExistence type="inferred from homology"/>
<keyword evidence="8 13" id="KW-0547">Nucleotide-binding</keyword>
<name>A0A7W8HDQ1_9BURK</name>
<dbReference type="PROSITE" id="PS50052">
    <property type="entry name" value="GUANYLATE_KINASE_2"/>
    <property type="match status" value="1"/>
</dbReference>
<evidence type="ECO:0000256" key="5">
    <source>
        <dbReference type="ARBA" id="ARBA00016296"/>
    </source>
</evidence>
<dbReference type="NCBIfam" id="TIGR03263">
    <property type="entry name" value="guanyl_kin"/>
    <property type="match status" value="1"/>
</dbReference>
<dbReference type="Pfam" id="PF00625">
    <property type="entry name" value="Guanylate_kin"/>
    <property type="match status" value="1"/>
</dbReference>
<comment type="catalytic activity">
    <reaction evidence="12 13">
        <text>GMP + ATP = GDP + ADP</text>
        <dbReference type="Rhea" id="RHEA:20780"/>
        <dbReference type="ChEBI" id="CHEBI:30616"/>
        <dbReference type="ChEBI" id="CHEBI:58115"/>
        <dbReference type="ChEBI" id="CHEBI:58189"/>
        <dbReference type="ChEBI" id="CHEBI:456216"/>
        <dbReference type="EC" id="2.7.4.8"/>
    </reaction>
</comment>
<evidence type="ECO:0000256" key="1">
    <source>
        <dbReference type="ARBA" id="ARBA00003531"/>
    </source>
</evidence>
<dbReference type="Gene3D" id="3.40.50.300">
    <property type="entry name" value="P-loop containing nucleotide triphosphate hydrolases"/>
    <property type="match status" value="2"/>
</dbReference>
<evidence type="ECO:0000256" key="3">
    <source>
        <dbReference type="ARBA" id="ARBA00005790"/>
    </source>
</evidence>
<dbReference type="InterPro" id="IPR008145">
    <property type="entry name" value="GK/Ca_channel_bsu"/>
</dbReference>
<protein>
    <recommendedName>
        <fullName evidence="5 13">Guanylate kinase</fullName>
        <ecNumber evidence="4 13">2.7.4.8</ecNumber>
    </recommendedName>
    <alternativeName>
        <fullName evidence="11 13">GMP kinase</fullName>
    </alternativeName>
</protein>
<evidence type="ECO:0000256" key="4">
    <source>
        <dbReference type="ARBA" id="ARBA00012961"/>
    </source>
</evidence>
<dbReference type="HAMAP" id="MF_00328">
    <property type="entry name" value="Guanylate_kinase"/>
    <property type="match status" value="1"/>
</dbReference>
<evidence type="ECO:0000313" key="16">
    <source>
        <dbReference type="Proteomes" id="UP000532440"/>
    </source>
</evidence>
<comment type="caution">
    <text evidence="15">The sequence shown here is derived from an EMBL/GenBank/DDBJ whole genome shotgun (WGS) entry which is preliminary data.</text>
</comment>
<keyword evidence="6 13" id="KW-0963">Cytoplasm</keyword>
<dbReference type="AlphaFoldDB" id="A0A7W8HDQ1"/>
<evidence type="ECO:0000256" key="13">
    <source>
        <dbReference type="HAMAP-Rule" id="MF_00328"/>
    </source>
</evidence>
<dbReference type="EC" id="2.7.4.8" evidence="4 13"/>
<dbReference type="InterPro" id="IPR017665">
    <property type="entry name" value="Guanylate_kinase"/>
</dbReference>
<dbReference type="RefSeq" id="WP_246434505.1">
    <property type="nucleotide sequence ID" value="NZ_BAABEW010000003.1"/>
</dbReference>
<sequence>MPGAAAGAPQPGAALPGAGSLFVVVAPSGAGKTSLVRALLDQRPGVELSVSFTTRAPRPGERDGVDYRFIDRADFERRRAAGEFLEWAEVHGNLYGTSRDWIAARIGEGRDIVLEIDWQGAHQVLRLFPDAVSVFIAPPSMQTLRERLRHRGQDSDEVIERRMAAARDELLQAHSFQYVIINQDFTTALSQLASIVEAAGLRFPKQQARERRLFAQLFLSSEPSAGAC</sequence>
<evidence type="ECO:0000256" key="12">
    <source>
        <dbReference type="ARBA" id="ARBA00048594"/>
    </source>
</evidence>
<evidence type="ECO:0000256" key="8">
    <source>
        <dbReference type="ARBA" id="ARBA00022741"/>
    </source>
</evidence>
<evidence type="ECO:0000313" key="15">
    <source>
        <dbReference type="EMBL" id="MBB5270080.1"/>
    </source>
</evidence>
<comment type="subcellular location">
    <subcellularLocation>
        <location evidence="2 13">Cytoplasm</location>
    </subcellularLocation>
</comment>
<dbReference type="InterPro" id="IPR020590">
    <property type="entry name" value="Guanylate_kinase_CS"/>
</dbReference>
<feature type="binding site" evidence="13">
    <location>
        <begin position="26"/>
        <end position="33"/>
    </location>
    <ligand>
        <name>ATP</name>
        <dbReference type="ChEBI" id="CHEBI:30616"/>
    </ligand>
</feature>
<dbReference type="EMBL" id="JACHGB010000001">
    <property type="protein sequence ID" value="MBB5270080.1"/>
    <property type="molecule type" value="Genomic_DNA"/>
</dbReference>
<accession>A0A7W8HDQ1</accession>
<keyword evidence="10 13" id="KW-0067">ATP-binding</keyword>
<dbReference type="InterPro" id="IPR027417">
    <property type="entry name" value="P-loop_NTPase"/>
</dbReference>
<dbReference type="Gene3D" id="3.30.63.10">
    <property type="entry name" value="Guanylate Kinase phosphate binding domain"/>
    <property type="match status" value="1"/>
</dbReference>
<organism evidence="15 16">
    <name type="scientific">Quisquiliibacterium transsilvanicum</name>
    <dbReference type="NCBI Taxonomy" id="1549638"/>
    <lineage>
        <taxon>Bacteria</taxon>
        <taxon>Pseudomonadati</taxon>
        <taxon>Pseudomonadota</taxon>
        <taxon>Betaproteobacteria</taxon>
        <taxon>Burkholderiales</taxon>
        <taxon>Burkholderiaceae</taxon>
        <taxon>Quisquiliibacterium</taxon>
    </lineage>
</organism>
<dbReference type="SUPFAM" id="SSF52540">
    <property type="entry name" value="P-loop containing nucleoside triphosphate hydrolases"/>
    <property type="match status" value="1"/>
</dbReference>
<keyword evidence="9 13" id="KW-0418">Kinase</keyword>
<dbReference type="GO" id="GO:0005829">
    <property type="term" value="C:cytosol"/>
    <property type="evidence" value="ECO:0007669"/>
    <property type="project" value="TreeGrafter"/>
</dbReference>
<comment type="similarity">
    <text evidence="3 13">Belongs to the guanylate kinase family.</text>
</comment>
<evidence type="ECO:0000256" key="9">
    <source>
        <dbReference type="ARBA" id="ARBA00022777"/>
    </source>
</evidence>
<evidence type="ECO:0000256" key="10">
    <source>
        <dbReference type="ARBA" id="ARBA00022840"/>
    </source>
</evidence>
<evidence type="ECO:0000256" key="7">
    <source>
        <dbReference type="ARBA" id="ARBA00022679"/>
    </source>
</evidence>
<evidence type="ECO:0000256" key="2">
    <source>
        <dbReference type="ARBA" id="ARBA00004496"/>
    </source>
</evidence>
<dbReference type="GO" id="GO:0004385">
    <property type="term" value="F:GMP kinase activity"/>
    <property type="evidence" value="ECO:0007669"/>
    <property type="project" value="UniProtKB-UniRule"/>
</dbReference>
<gene>
    <name evidence="13" type="primary">gmk</name>
    <name evidence="15" type="ORF">HNQ70_000064</name>
</gene>
<dbReference type="PANTHER" id="PTHR23117:SF13">
    <property type="entry name" value="GUANYLATE KINASE"/>
    <property type="match status" value="1"/>
</dbReference>
<comment type="function">
    <text evidence="1 13">Essential for recycling GMP and indirectly, cGMP.</text>
</comment>
<dbReference type="PROSITE" id="PS00856">
    <property type="entry name" value="GUANYLATE_KINASE_1"/>
    <property type="match status" value="1"/>
</dbReference>
<evidence type="ECO:0000256" key="6">
    <source>
        <dbReference type="ARBA" id="ARBA00022490"/>
    </source>
</evidence>
<feature type="domain" description="Guanylate kinase-like" evidence="14">
    <location>
        <begin position="19"/>
        <end position="197"/>
    </location>
</feature>
<reference evidence="15 16" key="1">
    <citation type="submission" date="2020-08" db="EMBL/GenBank/DDBJ databases">
        <title>Genomic Encyclopedia of Type Strains, Phase IV (KMG-IV): sequencing the most valuable type-strain genomes for metagenomic binning, comparative biology and taxonomic classification.</title>
        <authorList>
            <person name="Goeker M."/>
        </authorList>
    </citation>
    <scope>NUCLEOTIDE SEQUENCE [LARGE SCALE GENOMIC DNA]</scope>
    <source>
        <strain evidence="15 16">DSM 29781</strain>
    </source>
</reference>
<dbReference type="SMART" id="SM00072">
    <property type="entry name" value="GuKc"/>
    <property type="match status" value="1"/>
</dbReference>
<dbReference type="GO" id="GO:0005524">
    <property type="term" value="F:ATP binding"/>
    <property type="evidence" value="ECO:0007669"/>
    <property type="project" value="UniProtKB-UniRule"/>
</dbReference>
<dbReference type="Proteomes" id="UP000532440">
    <property type="component" value="Unassembled WGS sequence"/>
</dbReference>